<dbReference type="PRINTS" id="PR00723">
    <property type="entry name" value="SUBTILISIN"/>
</dbReference>
<dbReference type="InterPro" id="IPR023828">
    <property type="entry name" value="Peptidase_S8_Ser-AS"/>
</dbReference>
<dbReference type="InParanoid" id="A0A7M7P2K3"/>
<keyword evidence="11" id="KW-1185">Reference proteome</keyword>
<dbReference type="Pfam" id="PF05922">
    <property type="entry name" value="Inhibitor_I9"/>
    <property type="match status" value="1"/>
</dbReference>
<sequence length="359" mass="37387">MMRCFISLLLVAVATAELAPLLENSEPIQGKYIIKLNEEFDVDELAVTVRLSGGKVGAIMRDAIYGFAAELEDDILDIVRRLPAVEYVEQDGVYRTQVTWGLDRVDQRSLPLNNKYSSHNGAGSGKTVYVIDTGVRATHNDFGGRAKQSVNYATGNNEDCNGHGTHCAGTVGSKTYGVAKSVQIRGVKVLNCLGTGSNSGIINGINYVINAAKSSSNLVASMSLGGGASTSLDNAVKNLVNAGVPTAVAAGNDNKNACNYSPARASSAITVGATDSSDKRSSFSNYGSCLDIFAPGTSITSTWYTSNSATKTISGTSMACPHVAGAIACYGSSSKMLANTSNNKISNAGSGSTNKLLYV</sequence>
<keyword evidence="3 5" id="KW-0378">Hydrolase</keyword>
<dbReference type="InterPro" id="IPR000209">
    <property type="entry name" value="Peptidase_S8/S53_dom"/>
</dbReference>
<dbReference type="InterPro" id="IPR023827">
    <property type="entry name" value="Peptidase_S8_Asp-AS"/>
</dbReference>
<dbReference type="PROSITE" id="PS00136">
    <property type="entry name" value="SUBTILASE_ASP"/>
    <property type="match status" value="1"/>
</dbReference>
<dbReference type="PANTHER" id="PTHR43806">
    <property type="entry name" value="PEPTIDASE S8"/>
    <property type="match status" value="1"/>
</dbReference>
<dbReference type="KEGG" id="spu:764063"/>
<dbReference type="OMA" id="INAPDVW"/>
<dbReference type="PROSITE" id="PS51892">
    <property type="entry name" value="SUBTILASE"/>
    <property type="match status" value="1"/>
</dbReference>
<dbReference type="GO" id="GO:0006508">
    <property type="term" value="P:proteolysis"/>
    <property type="evidence" value="ECO:0007669"/>
    <property type="project" value="UniProtKB-KW"/>
</dbReference>
<dbReference type="InterPro" id="IPR022398">
    <property type="entry name" value="Peptidase_S8_His-AS"/>
</dbReference>
<feature type="domain" description="Peptidase S8/S53" evidence="8">
    <location>
        <begin position="123"/>
        <end position="332"/>
    </location>
</feature>
<comment type="similarity">
    <text evidence="1 5 6">Belongs to the peptidase S8 family.</text>
</comment>
<evidence type="ECO:0000256" key="5">
    <source>
        <dbReference type="PROSITE-ProRule" id="PRU01240"/>
    </source>
</evidence>
<reference evidence="10" key="2">
    <citation type="submission" date="2021-01" db="UniProtKB">
        <authorList>
            <consortium name="EnsemblMetazoa"/>
        </authorList>
    </citation>
    <scope>IDENTIFICATION</scope>
</reference>
<protein>
    <recommendedName>
        <fullName evidence="12">Subtilisin</fullName>
    </recommendedName>
</protein>
<feature type="signal peptide" evidence="7">
    <location>
        <begin position="1"/>
        <end position="16"/>
    </location>
</feature>
<dbReference type="FunFam" id="3.30.70.80:FF:000016">
    <property type="entry name" value="Uncharacterized protein"/>
    <property type="match status" value="1"/>
</dbReference>
<evidence type="ECO:0000259" key="9">
    <source>
        <dbReference type="Pfam" id="PF05922"/>
    </source>
</evidence>
<keyword evidence="7" id="KW-0732">Signal</keyword>
<dbReference type="FunFam" id="3.40.50.200:FF:000014">
    <property type="entry name" value="Proteinase K"/>
    <property type="match status" value="1"/>
</dbReference>
<evidence type="ECO:0000256" key="4">
    <source>
        <dbReference type="ARBA" id="ARBA00022825"/>
    </source>
</evidence>
<dbReference type="InterPro" id="IPR037045">
    <property type="entry name" value="S8pro/Inhibitor_I9_sf"/>
</dbReference>
<dbReference type="AlphaFoldDB" id="A0A7M7P2K3"/>
<proteinExistence type="inferred from homology"/>
<keyword evidence="4 5" id="KW-0720">Serine protease</keyword>
<keyword evidence="2 5" id="KW-0645">Protease</keyword>
<dbReference type="SUPFAM" id="SSF52743">
    <property type="entry name" value="Subtilisin-like"/>
    <property type="match status" value="1"/>
</dbReference>
<evidence type="ECO:0008006" key="12">
    <source>
        <dbReference type="Google" id="ProtNLM"/>
    </source>
</evidence>
<dbReference type="CDD" id="cd04077">
    <property type="entry name" value="Peptidases_S8_PCSK9_ProteinaseK_like"/>
    <property type="match status" value="1"/>
</dbReference>
<feature type="active site" description="Charge relay system" evidence="5">
    <location>
        <position position="163"/>
    </location>
</feature>
<dbReference type="Gene3D" id="3.40.50.200">
    <property type="entry name" value="Peptidase S8/S53 domain"/>
    <property type="match status" value="1"/>
</dbReference>
<evidence type="ECO:0000256" key="7">
    <source>
        <dbReference type="SAM" id="SignalP"/>
    </source>
</evidence>
<dbReference type="InterPro" id="IPR015500">
    <property type="entry name" value="Peptidase_S8_subtilisin-rel"/>
</dbReference>
<dbReference type="FunCoup" id="A0A7M7P2K3">
    <property type="interactions" value="14"/>
</dbReference>
<evidence type="ECO:0000256" key="3">
    <source>
        <dbReference type="ARBA" id="ARBA00022801"/>
    </source>
</evidence>
<dbReference type="GO" id="GO:0005615">
    <property type="term" value="C:extracellular space"/>
    <property type="evidence" value="ECO:0000318"/>
    <property type="project" value="GO_Central"/>
</dbReference>
<evidence type="ECO:0000256" key="6">
    <source>
        <dbReference type="RuleBase" id="RU003355"/>
    </source>
</evidence>
<organism evidence="10 11">
    <name type="scientific">Strongylocentrotus purpuratus</name>
    <name type="common">Purple sea urchin</name>
    <dbReference type="NCBI Taxonomy" id="7668"/>
    <lineage>
        <taxon>Eukaryota</taxon>
        <taxon>Metazoa</taxon>
        <taxon>Echinodermata</taxon>
        <taxon>Eleutherozoa</taxon>
        <taxon>Echinozoa</taxon>
        <taxon>Echinoidea</taxon>
        <taxon>Euechinoidea</taxon>
        <taxon>Echinacea</taxon>
        <taxon>Camarodonta</taxon>
        <taxon>Echinidea</taxon>
        <taxon>Strongylocentrotidae</taxon>
        <taxon>Strongylocentrotus</taxon>
    </lineage>
</organism>
<evidence type="ECO:0000313" key="10">
    <source>
        <dbReference type="EnsemblMetazoa" id="XP_030845386"/>
    </source>
</evidence>
<dbReference type="PANTHER" id="PTHR43806:SF58">
    <property type="entry name" value="ALKALINE PROTEASE 1-RELATED"/>
    <property type="match status" value="1"/>
</dbReference>
<dbReference type="Gene3D" id="3.30.70.80">
    <property type="entry name" value="Peptidase S8 propeptide/proteinase inhibitor I9"/>
    <property type="match status" value="1"/>
</dbReference>
<evidence type="ECO:0000259" key="8">
    <source>
        <dbReference type="Pfam" id="PF00082"/>
    </source>
</evidence>
<feature type="active site" description="Charge relay system" evidence="5">
    <location>
        <position position="317"/>
    </location>
</feature>
<dbReference type="Proteomes" id="UP000007110">
    <property type="component" value="Unassembled WGS sequence"/>
</dbReference>
<dbReference type="InterPro" id="IPR034193">
    <property type="entry name" value="PCSK9_ProteinaseK-like"/>
</dbReference>
<evidence type="ECO:0000256" key="2">
    <source>
        <dbReference type="ARBA" id="ARBA00022670"/>
    </source>
</evidence>
<feature type="active site" description="Charge relay system" evidence="5">
    <location>
        <position position="132"/>
    </location>
</feature>
<evidence type="ECO:0000313" key="11">
    <source>
        <dbReference type="Proteomes" id="UP000007110"/>
    </source>
</evidence>
<dbReference type="Pfam" id="PF00082">
    <property type="entry name" value="Peptidase_S8"/>
    <property type="match status" value="1"/>
</dbReference>
<dbReference type="PROSITE" id="PS00137">
    <property type="entry name" value="SUBTILASE_HIS"/>
    <property type="match status" value="1"/>
</dbReference>
<accession>A0A7M7P2K3</accession>
<feature type="chain" id="PRO_5029862877" description="Subtilisin" evidence="7">
    <location>
        <begin position="17"/>
        <end position="359"/>
    </location>
</feature>
<feature type="domain" description="Inhibitor I9" evidence="9">
    <location>
        <begin position="62"/>
        <end position="96"/>
    </location>
</feature>
<dbReference type="SUPFAM" id="SSF54897">
    <property type="entry name" value="Protease propeptides/inhibitors"/>
    <property type="match status" value="1"/>
</dbReference>
<dbReference type="GO" id="GO:0004252">
    <property type="term" value="F:serine-type endopeptidase activity"/>
    <property type="evidence" value="ECO:0000318"/>
    <property type="project" value="GO_Central"/>
</dbReference>
<evidence type="ECO:0000256" key="1">
    <source>
        <dbReference type="ARBA" id="ARBA00011073"/>
    </source>
</evidence>
<dbReference type="GeneID" id="764063"/>
<dbReference type="RefSeq" id="XP_030845386.1">
    <property type="nucleotide sequence ID" value="XM_030989526.1"/>
</dbReference>
<reference evidence="11" key="1">
    <citation type="submission" date="2015-02" db="EMBL/GenBank/DDBJ databases">
        <title>Genome sequencing for Strongylocentrotus purpuratus.</title>
        <authorList>
            <person name="Murali S."/>
            <person name="Liu Y."/>
            <person name="Vee V."/>
            <person name="English A."/>
            <person name="Wang M."/>
            <person name="Skinner E."/>
            <person name="Han Y."/>
            <person name="Muzny D.M."/>
            <person name="Worley K.C."/>
            <person name="Gibbs R.A."/>
        </authorList>
    </citation>
    <scope>NUCLEOTIDE SEQUENCE</scope>
</reference>
<dbReference type="InterPro" id="IPR010259">
    <property type="entry name" value="S8pro/Inhibitor_I9"/>
</dbReference>
<dbReference type="OrthoDB" id="206201at2759"/>
<dbReference type="InterPro" id="IPR036852">
    <property type="entry name" value="Peptidase_S8/S53_dom_sf"/>
</dbReference>
<dbReference type="PROSITE" id="PS00138">
    <property type="entry name" value="SUBTILASE_SER"/>
    <property type="match status" value="1"/>
</dbReference>
<dbReference type="InterPro" id="IPR050131">
    <property type="entry name" value="Peptidase_S8_subtilisin-like"/>
</dbReference>
<dbReference type="EnsemblMetazoa" id="XM_030989526">
    <property type="protein sequence ID" value="XP_030845386"/>
    <property type="gene ID" value="LOC764063"/>
</dbReference>
<name>A0A7M7P2K3_STRPU</name>